<keyword evidence="2" id="KW-1185">Reference proteome</keyword>
<sequence length="275" mass="30331">MARGATGRGSAGSHGGFGRGSVRTFNTFCRGRGAPRKSKEERAKLVCEHCGYNSHEMKECFKLNGYPDWYKEFKEQRRNNHSVNMLEGSAVESTQSKLQGEAEPKKSEVPNFAAMIQKEIARYLSGQPITTSGDIHSFSHVVDYSGTMLNSHFAMSLIHTLGKLSWTVDNGASRHICSYPDLIDKPTLMPSPVTVHFPDGTSVVVTHSGSLKLTHEITINDTLRQQRKALHIILAATTWRCRSRRPALCGQLAAFVALCFAGAVRAELSSCYILL</sequence>
<dbReference type="EMBL" id="JABTTQ020003278">
    <property type="protein sequence ID" value="KAK6118917.1"/>
    <property type="molecule type" value="Genomic_DNA"/>
</dbReference>
<evidence type="ECO:0000313" key="2">
    <source>
        <dbReference type="Proteomes" id="UP001318860"/>
    </source>
</evidence>
<proteinExistence type="predicted"/>
<reference evidence="1 2" key="1">
    <citation type="journal article" date="2021" name="Comput. Struct. Biotechnol. J.">
        <title>De novo genome assembly of the potent medicinal plant Rehmannia glutinosa using nanopore technology.</title>
        <authorList>
            <person name="Ma L."/>
            <person name="Dong C."/>
            <person name="Song C."/>
            <person name="Wang X."/>
            <person name="Zheng X."/>
            <person name="Niu Y."/>
            <person name="Chen S."/>
            <person name="Feng W."/>
        </authorList>
    </citation>
    <scope>NUCLEOTIDE SEQUENCE [LARGE SCALE GENOMIC DNA]</scope>
    <source>
        <strain evidence="1">DH-2019</strain>
    </source>
</reference>
<name>A0ABR0U9E5_REHGL</name>
<evidence type="ECO:0000313" key="1">
    <source>
        <dbReference type="EMBL" id="KAK6118917.1"/>
    </source>
</evidence>
<gene>
    <name evidence="1" type="ORF">DH2020_047339</name>
</gene>
<organism evidence="1 2">
    <name type="scientific">Rehmannia glutinosa</name>
    <name type="common">Chinese foxglove</name>
    <dbReference type="NCBI Taxonomy" id="99300"/>
    <lineage>
        <taxon>Eukaryota</taxon>
        <taxon>Viridiplantae</taxon>
        <taxon>Streptophyta</taxon>
        <taxon>Embryophyta</taxon>
        <taxon>Tracheophyta</taxon>
        <taxon>Spermatophyta</taxon>
        <taxon>Magnoliopsida</taxon>
        <taxon>eudicotyledons</taxon>
        <taxon>Gunneridae</taxon>
        <taxon>Pentapetalae</taxon>
        <taxon>asterids</taxon>
        <taxon>lamiids</taxon>
        <taxon>Lamiales</taxon>
        <taxon>Orobanchaceae</taxon>
        <taxon>Rehmannieae</taxon>
        <taxon>Rehmannia</taxon>
    </lineage>
</organism>
<protein>
    <submittedName>
        <fullName evidence="1">Uncharacterized protein</fullName>
    </submittedName>
</protein>
<comment type="caution">
    <text evidence="1">The sequence shown here is derived from an EMBL/GenBank/DDBJ whole genome shotgun (WGS) entry which is preliminary data.</text>
</comment>
<accession>A0ABR0U9E5</accession>
<dbReference type="Proteomes" id="UP001318860">
    <property type="component" value="Unassembled WGS sequence"/>
</dbReference>